<dbReference type="STRING" id="1291743.LOSG293_110310"/>
<dbReference type="AlphaFoldDB" id="A0A081BI47"/>
<comment type="caution">
    <text evidence="1">The sequence shown here is derived from an EMBL/GenBank/DDBJ whole genome shotgun (WGS) entry which is preliminary data.</text>
</comment>
<dbReference type="RefSeq" id="WP_034527329.1">
    <property type="nucleotide sequence ID" value="NZ_BBJM01000011.1"/>
</dbReference>
<evidence type="ECO:0000313" key="2">
    <source>
        <dbReference type="Proteomes" id="UP000028700"/>
    </source>
</evidence>
<dbReference type="eggNOG" id="ENOG502ZCHY">
    <property type="taxonomic scope" value="Bacteria"/>
</dbReference>
<dbReference type="InterPro" id="IPR053738">
    <property type="entry name" value="Lambda_capsid_assembly"/>
</dbReference>
<dbReference type="Gene3D" id="3.90.1690.10">
    <property type="entry name" value="phage-related protein like domain"/>
    <property type="match status" value="1"/>
</dbReference>
<dbReference type="EMBL" id="BBJM01000011">
    <property type="protein sequence ID" value="GAK47715.1"/>
    <property type="molecule type" value="Genomic_DNA"/>
</dbReference>
<name>A0A081BI47_9LACO</name>
<evidence type="ECO:0000313" key="1">
    <source>
        <dbReference type="EMBL" id="GAK47715.1"/>
    </source>
</evidence>
<dbReference type="Proteomes" id="UP000028700">
    <property type="component" value="Unassembled WGS sequence"/>
</dbReference>
<evidence type="ECO:0008006" key="3">
    <source>
        <dbReference type="Google" id="ProtNLM"/>
    </source>
</evidence>
<accession>A0A081BI47</accession>
<gene>
    <name evidence="1" type="ORF">LOSG293_110310</name>
</gene>
<dbReference type="InterPro" id="IPR005564">
    <property type="entry name" value="Major_capsid_GpE"/>
</dbReference>
<dbReference type="OrthoDB" id="47969at2"/>
<dbReference type="Pfam" id="PF03864">
    <property type="entry name" value="Phage_cap_E"/>
    <property type="match status" value="1"/>
</dbReference>
<protein>
    <recommendedName>
        <fullName evidence="3">Phage major capsid protein E</fullName>
    </recommendedName>
</protein>
<reference evidence="1" key="1">
    <citation type="journal article" date="2014" name="Genome Announc.">
        <title>Draft Genome Sequence of Lactobacillus oryzae Strain SG293T.</title>
        <authorList>
            <person name="Tanizawa Y."/>
            <person name="Fujisawa T."/>
            <person name="Mochizuki T."/>
            <person name="Kaminuma E."/>
            <person name="Nakamura Y."/>
            <person name="Tohno M."/>
        </authorList>
    </citation>
    <scope>NUCLEOTIDE SEQUENCE [LARGE SCALE GENOMIC DNA]</scope>
    <source>
        <strain evidence="1">SG293</strain>
    </source>
</reference>
<proteinExistence type="predicted"/>
<keyword evidence="2" id="KW-1185">Reference proteome</keyword>
<sequence length="344" mass="37870">MRTLADIENPNAIIGYWNQRANERQPYLYQSLFSTVYNSTDEVELIYGENEPARMLTATTDDVKAVKLNNIGFESDKFGLIPFKNYKGMDEKRRSDIKNALANNASQAQVEAITNTQYQDPATLLTDATFTREVLSMQALTTGKISVTSGNLLYKRDFGLPAEHKVEVSTEWGNMDSAPLADIQEQIDKINDDNGTVIAHALMNGRTFRKIAKSGEVINSLAIDKSSNNIAIAQPAVKQLITDTLGIDTLIYNKGVGSDRFIPDDTVILLPAGPVGRLAWTDTNEDLGLQGESSVQLSRTTDGMTLYTARQFDPVGTFVHISQKVLPAFDKVRNVVIMSVGPKA</sequence>
<organism evidence="1 2">
    <name type="scientific">Secundilactobacillus oryzae JCM 18671</name>
    <dbReference type="NCBI Taxonomy" id="1291743"/>
    <lineage>
        <taxon>Bacteria</taxon>
        <taxon>Bacillati</taxon>
        <taxon>Bacillota</taxon>
        <taxon>Bacilli</taxon>
        <taxon>Lactobacillales</taxon>
        <taxon>Lactobacillaceae</taxon>
        <taxon>Secundilactobacillus</taxon>
    </lineage>
</organism>